<evidence type="ECO:0000256" key="2">
    <source>
        <dbReference type="ARBA" id="ARBA00022448"/>
    </source>
</evidence>
<organism evidence="7 8">
    <name type="scientific">Thermaerobacter composti</name>
    <dbReference type="NCBI Taxonomy" id="554949"/>
    <lineage>
        <taxon>Bacteria</taxon>
        <taxon>Bacillati</taxon>
        <taxon>Bacillota</taxon>
        <taxon>Clostridia</taxon>
        <taxon>Eubacteriales</taxon>
        <taxon>Clostridiales Family XVII. Incertae Sedis</taxon>
        <taxon>Thermaerobacter</taxon>
    </lineage>
</organism>
<dbReference type="CDD" id="cd13692">
    <property type="entry name" value="PBP2_BztA"/>
    <property type="match status" value="1"/>
</dbReference>
<dbReference type="RefSeq" id="WP_243123372.1">
    <property type="nucleotide sequence ID" value="NZ_CP132508.1"/>
</dbReference>
<dbReference type="PROSITE" id="PS51257">
    <property type="entry name" value="PROKAR_LIPOPROTEIN"/>
    <property type="match status" value="1"/>
</dbReference>
<feature type="region of interest" description="Disordered" evidence="4">
    <location>
        <begin position="28"/>
        <end position="51"/>
    </location>
</feature>
<feature type="compositionally biased region" description="Gly residues" evidence="4">
    <location>
        <begin position="38"/>
        <end position="50"/>
    </location>
</feature>
<gene>
    <name evidence="7" type="ORF">Q5761_07375</name>
</gene>
<evidence type="ECO:0000256" key="5">
    <source>
        <dbReference type="SAM" id="SignalP"/>
    </source>
</evidence>
<accession>A0ABZ0QL31</accession>
<proteinExistence type="inferred from homology"/>
<dbReference type="SUPFAM" id="SSF53850">
    <property type="entry name" value="Periplasmic binding protein-like II"/>
    <property type="match status" value="1"/>
</dbReference>
<keyword evidence="8" id="KW-1185">Reference proteome</keyword>
<feature type="compositionally biased region" description="Low complexity" evidence="4">
    <location>
        <begin position="28"/>
        <end position="37"/>
    </location>
</feature>
<feature type="domain" description="Solute-binding protein family 3/N-terminal" evidence="6">
    <location>
        <begin position="65"/>
        <end position="294"/>
    </location>
</feature>
<reference evidence="7 8" key="1">
    <citation type="submission" date="2023-08" db="EMBL/GenBank/DDBJ databases">
        <title>Genome sequence of Thermaerobacter compostii strain Ins1, a spore-forming filamentous bacterium isolated from a deep geothermal reservoir.</title>
        <authorList>
            <person name="Bregnard D."/>
            <person name="Gonzalez D."/>
            <person name="Junier P."/>
        </authorList>
    </citation>
    <scope>NUCLEOTIDE SEQUENCE [LARGE SCALE GENOMIC DNA]</scope>
    <source>
        <strain evidence="7 8">Ins1</strain>
    </source>
</reference>
<dbReference type="Pfam" id="PF00497">
    <property type="entry name" value="SBP_bac_3"/>
    <property type="match status" value="1"/>
</dbReference>
<dbReference type="PANTHER" id="PTHR30085">
    <property type="entry name" value="AMINO ACID ABC TRANSPORTER PERMEASE"/>
    <property type="match status" value="1"/>
</dbReference>
<dbReference type="SMART" id="SM00062">
    <property type="entry name" value="PBPb"/>
    <property type="match status" value="1"/>
</dbReference>
<evidence type="ECO:0000256" key="4">
    <source>
        <dbReference type="SAM" id="MobiDB-lite"/>
    </source>
</evidence>
<keyword evidence="3 5" id="KW-0732">Signal</keyword>
<evidence type="ECO:0000256" key="3">
    <source>
        <dbReference type="ARBA" id="ARBA00022729"/>
    </source>
</evidence>
<protein>
    <submittedName>
        <fullName evidence="7">Amino acid ABC transporter substrate-binding protein</fullName>
    </submittedName>
</protein>
<evidence type="ECO:0000259" key="6">
    <source>
        <dbReference type="SMART" id="SM00062"/>
    </source>
</evidence>
<feature type="signal peptide" evidence="5">
    <location>
        <begin position="1"/>
        <end position="26"/>
    </location>
</feature>
<dbReference type="InterPro" id="IPR001638">
    <property type="entry name" value="Solute-binding_3/MltF_N"/>
</dbReference>
<sequence>MVFLSFRRVRRFAAALVATVAVVATACSSGGSQPAGSSGAGGAGGGGEGSQAGQSRLQVVLQRGKLICGVNGQLPGFSYLDPSGKMTGFDADFCRAIAAALFDDPEAVEFRPLSAQERFTAVQSGEVDVLMRNTTWTLGRDTVNGMEFAPTTFYDGGGIMVRKDRNVKDLKDLDGATICVLSGTTNEMVLTDRMRALGASFTPKTFEDVDQLYATYESGGCDAVTSDKSQLAGRRATLSNPDEHVILDETLSKEPLGPAVKNNDSAWFDVVKWVVFATIQAEEFGITSQNVDEFKNSDNPDIRRFLGVEGELGKGLGLSNDFAYRVIKHVGNYGEIYDRNLGPNTPFKLERGLNELWTNGGLLYAPPFR</sequence>
<dbReference type="PANTHER" id="PTHR30085:SF7">
    <property type="entry name" value="AMINO-ACID ABC TRANSPORTER-BINDING PROTEIN YHDW-RELATED"/>
    <property type="match status" value="1"/>
</dbReference>
<dbReference type="InterPro" id="IPR051455">
    <property type="entry name" value="Bact_solute-bind_prot3"/>
</dbReference>
<feature type="chain" id="PRO_5045152007" evidence="5">
    <location>
        <begin position="27"/>
        <end position="369"/>
    </location>
</feature>
<evidence type="ECO:0000313" key="7">
    <source>
        <dbReference type="EMBL" id="WPD18208.1"/>
    </source>
</evidence>
<dbReference type="EMBL" id="CP132508">
    <property type="protein sequence ID" value="WPD18208.1"/>
    <property type="molecule type" value="Genomic_DNA"/>
</dbReference>
<comment type="similarity">
    <text evidence="1">Belongs to the bacterial solute-binding protein 3 family.</text>
</comment>
<keyword evidence="2" id="KW-0813">Transport</keyword>
<evidence type="ECO:0000256" key="1">
    <source>
        <dbReference type="ARBA" id="ARBA00010333"/>
    </source>
</evidence>
<dbReference type="Gene3D" id="3.40.190.10">
    <property type="entry name" value="Periplasmic binding protein-like II"/>
    <property type="match status" value="2"/>
</dbReference>
<dbReference type="Proteomes" id="UP001304683">
    <property type="component" value="Chromosome"/>
</dbReference>
<name>A0ABZ0QL31_9FIRM</name>
<evidence type="ECO:0000313" key="8">
    <source>
        <dbReference type="Proteomes" id="UP001304683"/>
    </source>
</evidence>